<proteinExistence type="predicted"/>
<dbReference type="VEuPathDB" id="MicrosporidiaDB:NCER_101318"/>
<dbReference type="VEuPathDB" id="MicrosporidiaDB:NCER_101319"/>
<dbReference type="VEuPathDB" id="MicrosporidiaDB:G9O61_00g002070"/>
<dbReference type="Gene3D" id="1.10.10.10">
    <property type="entry name" value="Winged helix-like DNA-binding domain superfamily/Winged helix DNA-binding domain"/>
    <property type="match status" value="1"/>
</dbReference>
<organism evidence="7 8">
    <name type="scientific">Vairimorpha ceranae</name>
    <dbReference type="NCBI Taxonomy" id="40302"/>
    <lineage>
        <taxon>Eukaryota</taxon>
        <taxon>Fungi</taxon>
        <taxon>Fungi incertae sedis</taxon>
        <taxon>Microsporidia</taxon>
        <taxon>Nosematidae</taxon>
        <taxon>Vairimorpha</taxon>
    </lineage>
</organism>
<evidence type="ECO:0000256" key="5">
    <source>
        <dbReference type="PROSITE-ProRule" id="PRU00089"/>
    </source>
</evidence>
<keyword evidence="8" id="KW-1185">Reference proteome</keyword>
<keyword evidence="1" id="KW-0805">Transcription regulation</keyword>
<dbReference type="CDD" id="cd00059">
    <property type="entry name" value="FH_FOX"/>
    <property type="match status" value="1"/>
</dbReference>
<dbReference type="EMBL" id="JPQZ01000001">
    <property type="protein sequence ID" value="KKO76661.1"/>
    <property type="molecule type" value="Genomic_DNA"/>
</dbReference>
<protein>
    <submittedName>
        <fullName evidence="7">Forkhead box protein j1</fullName>
    </submittedName>
</protein>
<evidence type="ECO:0000313" key="7">
    <source>
        <dbReference type="EMBL" id="KKO76661.1"/>
    </source>
</evidence>
<dbReference type="VEuPathDB" id="MicrosporidiaDB:AAJ76_100088823"/>
<dbReference type="GeneID" id="36318570"/>
<dbReference type="RefSeq" id="XP_024332403.1">
    <property type="nucleotide sequence ID" value="XM_024473673.1"/>
</dbReference>
<evidence type="ECO:0000256" key="2">
    <source>
        <dbReference type="ARBA" id="ARBA00023125"/>
    </source>
</evidence>
<evidence type="ECO:0000256" key="1">
    <source>
        <dbReference type="ARBA" id="ARBA00023015"/>
    </source>
</evidence>
<comment type="subcellular location">
    <subcellularLocation>
        <location evidence="5">Nucleus</location>
    </subcellularLocation>
</comment>
<feature type="domain" description="Fork-head" evidence="6">
    <location>
        <begin position="253"/>
        <end position="343"/>
    </location>
</feature>
<dbReference type="SMART" id="SM00339">
    <property type="entry name" value="FH"/>
    <property type="match status" value="1"/>
</dbReference>
<dbReference type="PROSITE" id="PS50039">
    <property type="entry name" value="FORK_HEAD_3"/>
    <property type="match status" value="1"/>
</dbReference>
<dbReference type="AlphaFoldDB" id="A0A0F9WH78"/>
<dbReference type="GO" id="GO:0005634">
    <property type="term" value="C:nucleus"/>
    <property type="evidence" value="ECO:0007669"/>
    <property type="project" value="UniProtKB-SubCell"/>
</dbReference>
<evidence type="ECO:0000259" key="6">
    <source>
        <dbReference type="PROSITE" id="PS50039"/>
    </source>
</evidence>
<comment type="caution">
    <text evidence="7">The sequence shown here is derived from an EMBL/GenBank/DDBJ whole genome shotgun (WGS) entry which is preliminary data.</text>
</comment>
<dbReference type="InterPro" id="IPR030456">
    <property type="entry name" value="TF_fork_head_CS_2"/>
</dbReference>
<dbReference type="InterPro" id="IPR045912">
    <property type="entry name" value="FOXJ2/3-like"/>
</dbReference>
<gene>
    <name evidence="7" type="ORF">AAJ76_100088823</name>
</gene>
<keyword evidence="4 5" id="KW-0539">Nucleus</keyword>
<keyword evidence="3" id="KW-0804">Transcription</keyword>
<dbReference type="OrthoDB" id="5954824at2759"/>
<dbReference type="SUPFAM" id="SSF46785">
    <property type="entry name" value="Winged helix' DNA-binding domain"/>
    <property type="match status" value="1"/>
</dbReference>
<dbReference type="InterPro" id="IPR001766">
    <property type="entry name" value="Fork_head_dom"/>
</dbReference>
<dbReference type="FunFam" id="1.10.10.10:FF:000135">
    <property type="entry name" value="forkhead box protein G1"/>
    <property type="match status" value="1"/>
</dbReference>
<dbReference type="GO" id="GO:0000981">
    <property type="term" value="F:DNA-binding transcription factor activity, RNA polymerase II-specific"/>
    <property type="evidence" value="ECO:0007669"/>
    <property type="project" value="TreeGrafter"/>
</dbReference>
<name>A0A0F9WH78_9MICR</name>
<reference evidence="7 8" key="1">
    <citation type="journal article" date="2015" name="Environ. Microbiol.">
        <title>Genome analyses suggest the presence of polyploidy and recent human-driven expansions in eight global populations of the honeybee pathogen Nosema ceranae.</title>
        <authorList>
            <person name="Pelin A."/>
            <person name="Selman M."/>
            <person name="Aris-Brosou S."/>
            <person name="Farinelli L."/>
            <person name="Corradi N."/>
        </authorList>
    </citation>
    <scope>NUCLEOTIDE SEQUENCE [LARGE SCALE GENOMIC DNA]</scope>
    <source>
        <strain evidence="7 8">PA08 1199</strain>
    </source>
</reference>
<dbReference type="PANTHER" id="PTHR46078">
    <property type="entry name" value="FORKHEAD BOX PROTEIN J2 FAMILY MEMBER"/>
    <property type="match status" value="1"/>
</dbReference>
<dbReference type="InterPro" id="IPR036390">
    <property type="entry name" value="WH_DNA-bd_sf"/>
</dbReference>
<dbReference type="Proteomes" id="UP000034350">
    <property type="component" value="Unassembled WGS sequence"/>
</dbReference>
<evidence type="ECO:0000313" key="8">
    <source>
        <dbReference type="Proteomes" id="UP000034350"/>
    </source>
</evidence>
<dbReference type="PRINTS" id="PR00053">
    <property type="entry name" value="FORKHEAD"/>
</dbReference>
<dbReference type="InterPro" id="IPR036388">
    <property type="entry name" value="WH-like_DNA-bd_sf"/>
</dbReference>
<dbReference type="PROSITE" id="PS00658">
    <property type="entry name" value="FORK_HEAD_2"/>
    <property type="match status" value="1"/>
</dbReference>
<evidence type="ECO:0000256" key="4">
    <source>
        <dbReference type="ARBA" id="ARBA00023242"/>
    </source>
</evidence>
<dbReference type="Pfam" id="PF00250">
    <property type="entry name" value="Forkhead"/>
    <property type="match status" value="1"/>
</dbReference>
<dbReference type="PANTHER" id="PTHR46078:SF2">
    <property type="entry name" value="FORK-HEAD DOMAIN-CONTAINING PROTEIN"/>
    <property type="match status" value="1"/>
</dbReference>
<dbReference type="GO" id="GO:0000978">
    <property type="term" value="F:RNA polymerase II cis-regulatory region sequence-specific DNA binding"/>
    <property type="evidence" value="ECO:0007669"/>
    <property type="project" value="TreeGrafter"/>
</dbReference>
<sequence>MNSKESEDDFSFNKIDCTENEKELLNSHLCNGIDFKDNLKSNNSGMNVITKGIELDLSVPNQIKDNIDISSTRGINSFFMKTPEFFKHVNSQEDKKHNKNLTENDFQHNIDNKSMFDQEYNDRKYNRNKSLNNATINQRPSFGFFYQTDIYDHKQMEYDNGFYANRIPEINTQSNNLFTHPFMNFNKKRSFSEADVIKSNRSNPFMHYRRNTQIHNDFYNKSVRPISDPCIDPRMFYKNMPINTMKNKENHAKPAFSYAQIITRALNGSQDGKLTLGEIYKWIEDNFEYYKYANPVWKNSIRHNLSLSKCFKKVAREPGTRGKGGKWMIDEEFIAQEENRKKRKTFEEENLMNHHSYGLNSEDPRYYQM</sequence>
<keyword evidence="2 5" id="KW-0238">DNA-binding</keyword>
<accession>A0A0F9WH78</accession>
<feature type="DNA-binding region" description="Fork-head" evidence="5">
    <location>
        <begin position="253"/>
        <end position="343"/>
    </location>
</feature>
<evidence type="ECO:0000256" key="3">
    <source>
        <dbReference type="ARBA" id="ARBA00023163"/>
    </source>
</evidence>